<dbReference type="InterPro" id="IPR041698">
    <property type="entry name" value="Methyltransf_25"/>
</dbReference>
<dbReference type="Gene3D" id="3.40.50.150">
    <property type="entry name" value="Vaccinia Virus protein VP39"/>
    <property type="match status" value="1"/>
</dbReference>
<dbReference type="PANTHER" id="PTHR42912:SF98">
    <property type="entry name" value="UNCHARACTERISED METHYLTRANSFERASE RV1498C"/>
    <property type="match status" value="1"/>
</dbReference>
<keyword evidence="3" id="KW-1185">Reference proteome</keyword>
<dbReference type="RefSeq" id="WP_115859497.1">
    <property type="nucleotide sequence ID" value="NZ_QTSU01000002.1"/>
</dbReference>
<dbReference type="EMBL" id="QTSU01000002">
    <property type="protein sequence ID" value="RDZ27120.1"/>
    <property type="molecule type" value="Genomic_DNA"/>
</dbReference>
<keyword evidence="2" id="KW-0489">Methyltransferase</keyword>
<protein>
    <submittedName>
        <fullName evidence="2">Class I SAM-dependent methyltransferase</fullName>
    </submittedName>
</protein>
<dbReference type="SUPFAM" id="SSF53335">
    <property type="entry name" value="S-adenosyl-L-methionine-dependent methyltransferases"/>
    <property type="match status" value="1"/>
</dbReference>
<dbReference type="Pfam" id="PF13649">
    <property type="entry name" value="Methyltransf_25"/>
    <property type="match status" value="1"/>
</dbReference>
<dbReference type="AlphaFoldDB" id="A0A371JZU0"/>
<evidence type="ECO:0000313" key="3">
    <source>
        <dbReference type="Proteomes" id="UP000264492"/>
    </source>
</evidence>
<dbReference type="OrthoDB" id="9811589at2"/>
<dbReference type="CDD" id="cd02440">
    <property type="entry name" value="AdoMet_MTases"/>
    <property type="match status" value="1"/>
</dbReference>
<dbReference type="InterPro" id="IPR029063">
    <property type="entry name" value="SAM-dependent_MTases_sf"/>
</dbReference>
<accession>A0A371JZU0</accession>
<sequence length="289" mass="32004">MDHNRSTANSTSAGEAWLGTLIQSLNSTQLSPLGEQLPAFPTEELQRNTTGLSSEAALRQAYAFYENVTDAAARIGLPLDRNTRALDFGFGWGRISRVFMQHLSVHNIHGLDVDPWFVDITRDLFKSDQFQACAPFPPSAHADASFDLIYSYSVFSHLSEAACQAWMQEFARLLKPGGMVAFTTRHETFFDFCAWAKTQDASVSPYIAALGQLFPDLDAAREAYRQGRIVHASSAGVGGGGPRDESFYGETWIPEQYARSQFGDQFEFVAGYFDGGKYDQACFALKRKG</sequence>
<dbReference type="PANTHER" id="PTHR42912">
    <property type="entry name" value="METHYLTRANSFERASE"/>
    <property type="match status" value="1"/>
</dbReference>
<proteinExistence type="predicted"/>
<keyword evidence="2" id="KW-0808">Transferase</keyword>
<dbReference type="GO" id="GO:0008168">
    <property type="term" value="F:methyltransferase activity"/>
    <property type="evidence" value="ECO:0007669"/>
    <property type="project" value="UniProtKB-KW"/>
</dbReference>
<feature type="domain" description="Methyltransferase" evidence="1">
    <location>
        <begin position="86"/>
        <end position="178"/>
    </location>
</feature>
<dbReference type="GO" id="GO:0032259">
    <property type="term" value="P:methylation"/>
    <property type="evidence" value="ECO:0007669"/>
    <property type="project" value="UniProtKB-KW"/>
</dbReference>
<reference evidence="2 3" key="1">
    <citation type="submission" date="2018-08" db="EMBL/GenBank/DDBJ databases">
        <title>Lysobacter sp. zong2l5, whole genome shotgun sequence.</title>
        <authorList>
            <person name="Zhang X."/>
            <person name="Feng G."/>
            <person name="Zhu H."/>
        </authorList>
    </citation>
    <scope>NUCLEOTIDE SEQUENCE [LARGE SCALE GENOMIC DNA]</scope>
    <source>
        <strain evidence="3">zong2l5</strain>
    </source>
</reference>
<dbReference type="Proteomes" id="UP000264492">
    <property type="component" value="Unassembled WGS sequence"/>
</dbReference>
<organism evidence="2 3">
    <name type="scientific">Lysobacter silvisoli</name>
    <dbReference type="NCBI Taxonomy" id="2293254"/>
    <lineage>
        <taxon>Bacteria</taxon>
        <taxon>Pseudomonadati</taxon>
        <taxon>Pseudomonadota</taxon>
        <taxon>Gammaproteobacteria</taxon>
        <taxon>Lysobacterales</taxon>
        <taxon>Lysobacteraceae</taxon>
        <taxon>Lysobacter</taxon>
    </lineage>
</organism>
<evidence type="ECO:0000313" key="2">
    <source>
        <dbReference type="EMBL" id="RDZ27120.1"/>
    </source>
</evidence>
<gene>
    <name evidence="2" type="ORF">DX914_12725</name>
</gene>
<dbReference type="InterPro" id="IPR050508">
    <property type="entry name" value="Methyltransf_Superfamily"/>
</dbReference>
<comment type="caution">
    <text evidence="2">The sequence shown here is derived from an EMBL/GenBank/DDBJ whole genome shotgun (WGS) entry which is preliminary data.</text>
</comment>
<name>A0A371JZU0_9GAMM</name>
<evidence type="ECO:0000259" key="1">
    <source>
        <dbReference type="Pfam" id="PF13649"/>
    </source>
</evidence>